<evidence type="ECO:0000313" key="2">
    <source>
        <dbReference type="EMBL" id="MCJ2542922.1"/>
    </source>
</evidence>
<dbReference type="PANTHER" id="PTHR23222:SF0">
    <property type="entry name" value="PROHIBITIN 1"/>
    <property type="match status" value="1"/>
</dbReference>
<keyword evidence="3" id="KW-1185">Reference proteome</keyword>
<dbReference type="CDD" id="cd03401">
    <property type="entry name" value="SPFH_prohibitin"/>
    <property type="match status" value="1"/>
</dbReference>
<dbReference type="PRINTS" id="PR00679">
    <property type="entry name" value="PROHIBITIN"/>
</dbReference>
<name>A0ABT0CB37_THEVL</name>
<gene>
    <name evidence="2" type="ORF">JX360_08390</name>
</gene>
<evidence type="ECO:0000313" key="3">
    <source>
        <dbReference type="Proteomes" id="UP000830835"/>
    </source>
</evidence>
<dbReference type="Gene3D" id="3.30.479.30">
    <property type="entry name" value="Band 7 domain"/>
    <property type="match status" value="1"/>
</dbReference>
<proteinExistence type="predicted"/>
<protein>
    <submittedName>
        <fullName evidence="2">Prohibitin family protein</fullName>
    </submittedName>
</protein>
<dbReference type="EMBL" id="JAFIRA010000017">
    <property type="protein sequence ID" value="MCJ2542922.1"/>
    <property type="molecule type" value="Genomic_DNA"/>
</dbReference>
<dbReference type="InterPro" id="IPR036013">
    <property type="entry name" value="Band_7/SPFH_dom_sf"/>
</dbReference>
<evidence type="ECO:0000259" key="1">
    <source>
        <dbReference type="SMART" id="SM00244"/>
    </source>
</evidence>
<dbReference type="InterPro" id="IPR001107">
    <property type="entry name" value="Band_7"/>
</dbReference>
<dbReference type="Pfam" id="PF01145">
    <property type="entry name" value="Band_7"/>
    <property type="match status" value="1"/>
</dbReference>
<reference evidence="2" key="1">
    <citation type="submission" date="2021-02" db="EMBL/GenBank/DDBJ databases">
        <title>The CRISPR/cas machinery reduction and long-range gene transfer in the hot spring cyanobacterium Synechococcus.</title>
        <authorList>
            <person name="Dvorak P."/>
            <person name="Jahodarova E."/>
            <person name="Hasler P."/>
            <person name="Poulickova A."/>
        </authorList>
    </citation>
    <scope>NUCLEOTIDE SEQUENCE</scope>
    <source>
        <strain evidence="2">Rupite</strain>
    </source>
</reference>
<dbReference type="PANTHER" id="PTHR23222">
    <property type="entry name" value="PROHIBITIN"/>
    <property type="match status" value="1"/>
</dbReference>
<sequence>MKSAHPRRPRFDPSTLSWIPLVGGALVLILLATVLQCLVVVPAGARAVVFNSLTGLKPQPLGEGLHLLLPVIETPIFYDVRTQTYTMASQRSESQSLGDDALKVLSADGQQITLDVSVRFRLDPAKVAHLHQTIGPSYVDKVIRPEVRTVMRNELALHRAIAVFSEEREEIQHNVEQQLSSIFAENDLILQNVLLRNVRFSDQFQTAIEQKQIAEQEKERERFLVEKAELEKQRVVVLAEGEAQSIQLQGEALKQNPEVVQLDYVRKLAPGTRAIISRPEVLTDPLKR</sequence>
<comment type="caution">
    <text evidence="2">The sequence shown here is derived from an EMBL/GenBank/DDBJ whole genome shotgun (WGS) entry which is preliminary data.</text>
</comment>
<dbReference type="Proteomes" id="UP000830835">
    <property type="component" value="Unassembled WGS sequence"/>
</dbReference>
<dbReference type="SUPFAM" id="SSF117892">
    <property type="entry name" value="Band 7/SPFH domain"/>
    <property type="match status" value="1"/>
</dbReference>
<organism evidence="2 3">
    <name type="scientific">Thermostichus vulcanus str. 'Rupite'</name>
    <dbReference type="NCBI Taxonomy" id="2813851"/>
    <lineage>
        <taxon>Bacteria</taxon>
        <taxon>Bacillati</taxon>
        <taxon>Cyanobacteriota</taxon>
        <taxon>Cyanophyceae</taxon>
        <taxon>Thermostichales</taxon>
        <taxon>Thermostichaceae</taxon>
        <taxon>Thermostichus</taxon>
    </lineage>
</organism>
<dbReference type="SMART" id="SM00244">
    <property type="entry name" value="PHB"/>
    <property type="match status" value="1"/>
</dbReference>
<dbReference type="InterPro" id="IPR000163">
    <property type="entry name" value="Prohibitin"/>
</dbReference>
<dbReference type="RefSeq" id="WP_244350202.1">
    <property type="nucleotide sequence ID" value="NZ_JAFIRA010000017.1"/>
</dbReference>
<feature type="domain" description="Band 7" evidence="1">
    <location>
        <begin position="36"/>
        <end position="212"/>
    </location>
</feature>
<accession>A0ABT0CB37</accession>